<evidence type="ECO:0000313" key="14">
    <source>
        <dbReference type="Proteomes" id="UP000440367"/>
    </source>
</evidence>
<accession>A0A6A3FM25</accession>
<evidence type="ECO:0000313" key="17">
    <source>
        <dbReference type="Proteomes" id="UP000460718"/>
    </source>
</evidence>
<dbReference type="Proteomes" id="UP000429523">
    <property type="component" value="Unassembled WGS sequence"/>
</dbReference>
<evidence type="ECO:0000313" key="7">
    <source>
        <dbReference type="EMBL" id="KAE9251347.1"/>
    </source>
</evidence>
<dbReference type="EMBL" id="QXFY01000093">
    <property type="protein sequence ID" value="KAE9357462.1"/>
    <property type="molecule type" value="Genomic_DNA"/>
</dbReference>
<dbReference type="Proteomes" id="UP000440732">
    <property type="component" value="Unassembled WGS sequence"/>
</dbReference>
<evidence type="ECO:0000313" key="2">
    <source>
        <dbReference type="EMBL" id="KAE9026058.1"/>
    </source>
</evidence>
<evidence type="ECO:0000313" key="4">
    <source>
        <dbReference type="EMBL" id="KAE9137453.1"/>
    </source>
</evidence>
<evidence type="ECO:0000313" key="19">
    <source>
        <dbReference type="Proteomes" id="UP000486351"/>
    </source>
</evidence>
<evidence type="ECO:0000313" key="6">
    <source>
        <dbReference type="EMBL" id="KAE9230786.1"/>
    </source>
</evidence>
<keyword evidence="12" id="KW-1185">Reference proteome</keyword>
<evidence type="ECO:0000313" key="10">
    <source>
        <dbReference type="EMBL" id="KAE9357462.1"/>
    </source>
</evidence>
<dbReference type="Proteomes" id="UP000476176">
    <property type="component" value="Unassembled WGS sequence"/>
</dbReference>
<evidence type="ECO:0000313" key="8">
    <source>
        <dbReference type="EMBL" id="KAE9255905.1"/>
    </source>
</evidence>
<evidence type="ECO:0000313" key="18">
    <source>
        <dbReference type="Proteomes" id="UP000476176"/>
    </source>
</evidence>
<organism evidence="1 11">
    <name type="scientific">Phytophthora fragariae</name>
    <dbReference type="NCBI Taxonomy" id="53985"/>
    <lineage>
        <taxon>Eukaryota</taxon>
        <taxon>Sar</taxon>
        <taxon>Stramenopiles</taxon>
        <taxon>Oomycota</taxon>
        <taxon>Peronosporomycetes</taxon>
        <taxon>Peronosporales</taxon>
        <taxon>Peronosporaceae</taxon>
        <taxon>Phytophthora</taxon>
    </lineage>
</organism>
<dbReference type="EMBL" id="QXFW01000084">
    <property type="protein sequence ID" value="KAE9026058.1"/>
    <property type="molecule type" value="Genomic_DNA"/>
</dbReference>
<dbReference type="EMBL" id="QXGB01000098">
    <property type="protein sequence ID" value="KAE9230786.1"/>
    <property type="molecule type" value="Genomic_DNA"/>
</dbReference>
<dbReference type="EMBL" id="QXGC01000072">
    <property type="protein sequence ID" value="KAE9251347.1"/>
    <property type="molecule type" value="Genomic_DNA"/>
</dbReference>
<evidence type="ECO:0000313" key="15">
    <source>
        <dbReference type="Proteomes" id="UP000440732"/>
    </source>
</evidence>
<evidence type="ECO:0000313" key="9">
    <source>
        <dbReference type="EMBL" id="KAE9325990.1"/>
    </source>
</evidence>
<protein>
    <submittedName>
        <fullName evidence="1">Uncharacterized protein</fullName>
    </submittedName>
</protein>
<dbReference type="Proteomes" id="UP000486351">
    <property type="component" value="Unassembled WGS sequence"/>
</dbReference>
<dbReference type="Proteomes" id="UP000437068">
    <property type="component" value="Unassembled WGS sequence"/>
</dbReference>
<dbReference type="Proteomes" id="UP000488956">
    <property type="component" value="Unassembled WGS sequence"/>
</dbReference>
<dbReference type="EMBL" id="QXFZ01000095">
    <property type="protein sequence ID" value="KAE9133637.1"/>
    <property type="molecule type" value="Genomic_DNA"/>
</dbReference>
<dbReference type="EMBL" id="QXGA01000079">
    <property type="protein sequence ID" value="KAE9153166.1"/>
    <property type="molecule type" value="Genomic_DNA"/>
</dbReference>
<evidence type="ECO:0000313" key="12">
    <source>
        <dbReference type="Proteomes" id="UP000433483"/>
    </source>
</evidence>
<evidence type="ECO:0000313" key="11">
    <source>
        <dbReference type="Proteomes" id="UP000429523"/>
    </source>
</evidence>
<evidence type="ECO:0000313" key="13">
    <source>
        <dbReference type="Proteomes" id="UP000437068"/>
    </source>
</evidence>
<dbReference type="Proteomes" id="UP000440367">
    <property type="component" value="Unassembled WGS sequence"/>
</dbReference>
<dbReference type="Proteomes" id="UP000433483">
    <property type="component" value="Unassembled WGS sequence"/>
</dbReference>
<dbReference type="EMBL" id="QXFX01000032">
    <property type="protein sequence ID" value="KAE9137453.1"/>
    <property type="molecule type" value="Genomic_DNA"/>
</dbReference>
<dbReference type="Proteomes" id="UP000441208">
    <property type="component" value="Unassembled WGS sequence"/>
</dbReference>
<evidence type="ECO:0000313" key="16">
    <source>
        <dbReference type="Proteomes" id="UP000441208"/>
    </source>
</evidence>
<gene>
    <name evidence="9" type="ORF">PF001_g2651</name>
    <name evidence="8" type="ORF">PF002_g2106</name>
    <name evidence="7" type="ORF">PF004_g2537</name>
    <name evidence="6" type="ORF">PF005_g3342</name>
    <name evidence="5" type="ORF">PF006_g2683</name>
    <name evidence="3" type="ORF">PF007_g3260</name>
    <name evidence="10" type="ORF">PF008_g3159</name>
    <name evidence="1" type="ORF">PF009_g3559</name>
    <name evidence="4" type="ORF">PF010_g1324</name>
    <name evidence="2" type="ORF">PF011_g2755</name>
</gene>
<evidence type="ECO:0000313" key="5">
    <source>
        <dbReference type="EMBL" id="KAE9153166.1"/>
    </source>
</evidence>
<dbReference type="Proteomes" id="UP000460718">
    <property type="component" value="Unassembled WGS sequence"/>
</dbReference>
<comment type="caution">
    <text evidence="1">The sequence shown here is derived from an EMBL/GenBank/DDBJ whole genome shotgun (WGS) entry which is preliminary data.</text>
</comment>
<dbReference type="AlphaFoldDB" id="A0A6A3FM25"/>
<sequence>MYPSRKRYWTLQYLRSSPVCSTSSTCDYVGGDLVDKQRVTSNAIAYRLNYLRLEFVEDAANILIARS</sequence>
<name>A0A6A3FM25_9STRA</name>
<evidence type="ECO:0000313" key="20">
    <source>
        <dbReference type="Proteomes" id="UP000488956"/>
    </source>
</evidence>
<dbReference type="EMBL" id="QXGE01000076">
    <property type="protein sequence ID" value="KAE9325990.1"/>
    <property type="molecule type" value="Genomic_DNA"/>
</dbReference>
<dbReference type="EMBL" id="QXGF01000103">
    <property type="protein sequence ID" value="KAE8946799.1"/>
    <property type="molecule type" value="Genomic_DNA"/>
</dbReference>
<evidence type="ECO:0000313" key="3">
    <source>
        <dbReference type="EMBL" id="KAE9133637.1"/>
    </source>
</evidence>
<dbReference type="EMBL" id="QXGD01000053">
    <property type="protein sequence ID" value="KAE9255905.1"/>
    <property type="molecule type" value="Genomic_DNA"/>
</dbReference>
<reference evidence="11 12" key="1">
    <citation type="submission" date="2018-08" db="EMBL/GenBank/DDBJ databases">
        <title>Genomic investigation of the strawberry pathogen Phytophthora fragariae indicates pathogenicity is determined by transcriptional variation in three key races.</title>
        <authorList>
            <person name="Adams T.M."/>
            <person name="Armitage A.D."/>
            <person name="Sobczyk M.K."/>
            <person name="Bates H.J."/>
            <person name="Dunwell J.M."/>
            <person name="Nellist C.F."/>
            <person name="Harrison R.J."/>
        </authorList>
    </citation>
    <scope>NUCLEOTIDE SEQUENCE [LARGE SCALE GENOMIC DNA]</scope>
    <source>
        <strain evidence="9 13">A4</strain>
        <strain evidence="8 14">BC-1</strain>
        <strain evidence="7 18">BC-23</strain>
        <strain evidence="6 12">NOV-27</strain>
        <strain evidence="5 15">NOV-5</strain>
        <strain evidence="3 16">NOV-71</strain>
        <strain evidence="10 19">NOV-77</strain>
        <strain evidence="1 11">NOV-9</strain>
        <strain evidence="4 20">ONT-3</strain>
        <strain evidence="2 17">SCRP245</strain>
    </source>
</reference>
<evidence type="ECO:0000313" key="1">
    <source>
        <dbReference type="EMBL" id="KAE8946799.1"/>
    </source>
</evidence>
<proteinExistence type="predicted"/>